<dbReference type="AlphaFoldDB" id="A0A699K160"/>
<accession>A0A699K160</accession>
<evidence type="ECO:0000313" key="1">
    <source>
        <dbReference type="EMBL" id="GFA66558.1"/>
    </source>
</evidence>
<organism evidence="1">
    <name type="scientific">Tanacetum cinerariifolium</name>
    <name type="common">Dalmatian daisy</name>
    <name type="synonym">Chrysanthemum cinerariifolium</name>
    <dbReference type="NCBI Taxonomy" id="118510"/>
    <lineage>
        <taxon>Eukaryota</taxon>
        <taxon>Viridiplantae</taxon>
        <taxon>Streptophyta</taxon>
        <taxon>Embryophyta</taxon>
        <taxon>Tracheophyta</taxon>
        <taxon>Spermatophyta</taxon>
        <taxon>Magnoliopsida</taxon>
        <taxon>eudicotyledons</taxon>
        <taxon>Gunneridae</taxon>
        <taxon>Pentapetalae</taxon>
        <taxon>asterids</taxon>
        <taxon>campanulids</taxon>
        <taxon>Asterales</taxon>
        <taxon>Asteraceae</taxon>
        <taxon>Asteroideae</taxon>
        <taxon>Anthemideae</taxon>
        <taxon>Anthemidinae</taxon>
        <taxon>Tanacetum</taxon>
    </lineage>
</organism>
<feature type="non-terminal residue" evidence="1">
    <location>
        <position position="1"/>
    </location>
</feature>
<proteinExistence type="predicted"/>
<sequence length="87" mass="10035">IDGKRMTLIAAMWTLKGLPLCFICIEFKLEIHLGCVTLVIRRNLSPPIRMKGFSRWIRGTGTWGVGRDVWKGSGEVRVYRKWDRDDG</sequence>
<name>A0A699K160_TANCI</name>
<gene>
    <name evidence="1" type="ORF">Tci_638530</name>
</gene>
<dbReference type="EMBL" id="BKCJ010464919">
    <property type="protein sequence ID" value="GFA66558.1"/>
    <property type="molecule type" value="Genomic_DNA"/>
</dbReference>
<reference evidence="1" key="1">
    <citation type="journal article" date="2019" name="Sci. Rep.">
        <title>Draft genome of Tanacetum cinerariifolium, the natural source of mosquito coil.</title>
        <authorList>
            <person name="Yamashiro T."/>
            <person name="Shiraishi A."/>
            <person name="Satake H."/>
            <person name="Nakayama K."/>
        </authorList>
    </citation>
    <scope>NUCLEOTIDE SEQUENCE</scope>
</reference>
<comment type="caution">
    <text evidence="1">The sequence shown here is derived from an EMBL/GenBank/DDBJ whole genome shotgun (WGS) entry which is preliminary data.</text>
</comment>
<protein>
    <submittedName>
        <fullName evidence="1">Uncharacterized protein</fullName>
    </submittedName>
</protein>